<organism evidence="3 4">
    <name type="scientific">Vibrio ulleungensis</name>
    <dbReference type="NCBI Taxonomy" id="2807619"/>
    <lineage>
        <taxon>Bacteria</taxon>
        <taxon>Pseudomonadati</taxon>
        <taxon>Pseudomonadota</taxon>
        <taxon>Gammaproteobacteria</taxon>
        <taxon>Vibrionales</taxon>
        <taxon>Vibrionaceae</taxon>
        <taxon>Vibrio</taxon>
    </lineage>
</organism>
<protein>
    <submittedName>
        <fullName evidence="3">VWA domain-containing protein</fullName>
    </submittedName>
</protein>
<evidence type="ECO:0000313" key="3">
    <source>
        <dbReference type="EMBL" id="MBM7035181.1"/>
    </source>
</evidence>
<dbReference type="EMBL" id="JAFEUM010000001">
    <property type="protein sequence ID" value="MBM7035181.1"/>
    <property type="molecule type" value="Genomic_DNA"/>
</dbReference>
<dbReference type="InterPro" id="IPR002035">
    <property type="entry name" value="VWF_A"/>
</dbReference>
<accession>A0ABS2HEW9</accession>
<gene>
    <name evidence="3" type="ORF">JQC93_02075</name>
</gene>
<dbReference type="PROSITE" id="PS50234">
    <property type="entry name" value="VWFA"/>
    <property type="match status" value="1"/>
</dbReference>
<dbReference type="InterPro" id="IPR033881">
    <property type="entry name" value="vWA_BatA_type"/>
</dbReference>
<feature type="transmembrane region" description="Helical" evidence="1">
    <location>
        <begin position="63"/>
        <end position="82"/>
    </location>
</feature>
<dbReference type="SUPFAM" id="SSF53300">
    <property type="entry name" value="vWA-like"/>
    <property type="match status" value="1"/>
</dbReference>
<evidence type="ECO:0000313" key="4">
    <source>
        <dbReference type="Proteomes" id="UP000809621"/>
    </source>
</evidence>
<keyword evidence="1" id="KW-1133">Transmembrane helix</keyword>
<dbReference type="Gene3D" id="3.40.50.410">
    <property type="entry name" value="von Willebrand factor, type A domain"/>
    <property type="match status" value="1"/>
</dbReference>
<dbReference type="Pfam" id="PF00092">
    <property type="entry name" value="VWA"/>
    <property type="match status" value="1"/>
</dbReference>
<dbReference type="SMART" id="SM00327">
    <property type="entry name" value="VWA"/>
    <property type="match status" value="1"/>
</dbReference>
<reference evidence="3 4" key="1">
    <citation type="submission" date="2021-02" db="EMBL/GenBank/DDBJ databases">
        <authorList>
            <person name="Park J.-S."/>
        </authorList>
    </citation>
    <scope>NUCLEOTIDE SEQUENCE [LARGE SCALE GENOMIC DNA]</scope>
    <source>
        <strain evidence="3 4">188UL20-2</strain>
    </source>
</reference>
<keyword evidence="1" id="KW-0472">Membrane</keyword>
<keyword evidence="4" id="KW-1185">Reference proteome</keyword>
<dbReference type="PANTHER" id="PTHR22550:SF18">
    <property type="entry name" value="VWFA DOMAIN-CONTAINING PROTEIN"/>
    <property type="match status" value="1"/>
</dbReference>
<proteinExistence type="predicted"/>
<dbReference type="CDD" id="cd01467">
    <property type="entry name" value="vWA_BatA_type"/>
    <property type="match status" value="1"/>
</dbReference>
<dbReference type="InterPro" id="IPR036465">
    <property type="entry name" value="vWFA_dom_sf"/>
</dbReference>
<name>A0ABS2HEW9_9VIBR</name>
<dbReference type="Proteomes" id="UP000809621">
    <property type="component" value="Unassembled WGS sequence"/>
</dbReference>
<dbReference type="RefSeq" id="WP_205156803.1">
    <property type="nucleotide sequence ID" value="NZ_JAFEUM010000001.1"/>
</dbReference>
<feature type="transmembrane region" description="Helical" evidence="1">
    <location>
        <begin position="6"/>
        <end position="23"/>
    </location>
</feature>
<sequence length="344" mass="38176">MIEFDYPLAFCLLIAPLLVYRFIPPYKTTTKALKVPFFERLVAVSGQEALEGSSELKRRKIQWVVVVIGYLALVTAIAKPVWLGEPIEQRKSAREIMVALDLSGSMSEKDFVDASGVKVDRLTVAKQVLNDFAAGREHDRLGLILFADAAYVQTPFTDDIPAWQALLNDAQLGYAGFQTAFGDAIGLSIALFEQEKSRQRVLILLTDGDDTSSKMPPIKAAEIAQKYNIKIHTIAMGDPSTKGRYKMDLPTLESVSRITGGSMFHAMNSQDLEKAYHVINNLEQQEFDVVSHRPRHSLHHIAFGVFFVTQLLAVALVLLLKITQSTRRTESTTAQASSKGAHRV</sequence>
<feature type="transmembrane region" description="Helical" evidence="1">
    <location>
        <begin position="301"/>
        <end position="320"/>
    </location>
</feature>
<evidence type="ECO:0000259" key="2">
    <source>
        <dbReference type="PROSITE" id="PS50234"/>
    </source>
</evidence>
<dbReference type="PANTHER" id="PTHR22550">
    <property type="entry name" value="SPORE GERMINATION PROTEIN"/>
    <property type="match status" value="1"/>
</dbReference>
<comment type="caution">
    <text evidence="3">The sequence shown here is derived from an EMBL/GenBank/DDBJ whole genome shotgun (WGS) entry which is preliminary data.</text>
</comment>
<evidence type="ECO:0000256" key="1">
    <source>
        <dbReference type="SAM" id="Phobius"/>
    </source>
</evidence>
<dbReference type="InterPro" id="IPR050768">
    <property type="entry name" value="UPF0353/GerABKA_families"/>
</dbReference>
<keyword evidence="1" id="KW-0812">Transmembrane</keyword>
<feature type="domain" description="VWFA" evidence="2">
    <location>
        <begin position="95"/>
        <end position="282"/>
    </location>
</feature>